<reference evidence="5" key="2">
    <citation type="submission" date="2022-03" db="EMBL/GenBank/DDBJ databases">
        <title>Genome Encyclopedia of Bacteria and Archaea VI: Functional Genomics of Type Strains.</title>
        <authorList>
            <person name="Whitman W."/>
        </authorList>
    </citation>
    <scope>NUCLEOTIDE SEQUENCE</scope>
    <source>
        <strain evidence="5">HSC-15S17</strain>
    </source>
</reference>
<comment type="caution">
    <text evidence="4">The sequence shown here is derived from an EMBL/GenBank/DDBJ whole genome shotgun (WGS) entry which is preliminary data.</text>
</comment>
<evidence type="ECO:0000313" key="7">
    <source>
        <dbReference type="Proteomes" id="UP001162889"/>
    </source>
</evidence>
<dbReference type="Proteomes" id="UP001162889">
    <property type="component" value="Unassembled WGS sequence"/>
</dbReference>
<protein>
    <submittedName>
        <fullName evidence="4">Response regulator transcription factor</fullName>
    </submittedName>
    <submittedName>
        <fullName evidence="5">Two-component system chemotaxis response regulator CheY</fullName>
    </submittedName>
</protein>
<accession>A0AA41L242</accession>
<dbReference type="GO" id="GO:0000160">
    <property type="term" value="P:phosphorelay signal transduction system"/>
    <property type="evidence" value="ECO:0007669"/>
    <property type="project" value="InterPro"/>
</dbReference>
<dbReference type="SMART" id="SM00448">
    <property type="entry name" value="REC"/>
    <property type="match status" value="1"/>
</dbReference>
<dbReference type="InterPro" id="IPR058245">
    <property type="entry name" value="NreC/VraR/RcsB-like_REC"/>
</dbReference>
<dbReference type="PANTHER" id="PTHR44591:SF3">
    <property type="entry name" value="RESPONSE REGULATORY DOMAIN-CONTAINING PROTEIN"/>
    <property type="match status" value="1"/>
</dbReference>
<dbReference type="PANTHER" id="PTHR44591">
    <property type="entry name" value="STRESS RESPONSE REGULATOR PROTEIN 1"/>
    <property type="match status" value="1"/>
</dbReference>
<dbReference type="InterPro" id="IPR001789">
    <property type="entry name" value="Sig_transdc_resp-reg_receiver"/>
</dbReference>
<gene>
    <name evidence="4" type="ORF">KVP70_12740</name>
    <name evidence="5" type="ORF">L1274_000886</name>
</gene>
<evidence type="ECO:0000256" key="2">
    <source>
        <dbReference type="PROSITE-ProRule" id="PRU00169"/>
    </source>
</evidence>
<evidence type="ECO:0000256" key="1">
    <source>
        <dbReference type="ARBA" id="ARBA00022553"/>
    </source>
</evidence>
<proteinExistence type="predicted"/>
<dbReference type="EMBL" id="JAHTGR010000006">
    <property type="protein sequence ID" value="MBV6321808.1"/>
    <property type="molecule type" value="Genomic_DNA"/>
</dbReference>
<dbReference type="RefSeq" id="WP_217942606.1">
    <property type="nucleotide sequence ID" value="NZ_JAHTGR010000006.1"/>
</dbReference>
<evidence type="ECO:0000313" key="4">
    <source>
        <dbReference type="EMBL" id="MBV6321808.1"/>
    </source>
</evidence>
<reference evidence="4" key="1">
    <citation type="submission" date="2021-07" db="EMBL/GenBank/DDBJ databases">
        <title>Characterization of violacein-producing bacteria and related species.</title>
        <authorList>
            <person name="Wilson H.S."/>
            <person name="De Leon M.E."/>
        </authorList>
    </citation>
    <scope>NUCLEOTIDE SEQUENCE</scope>
    <source>
        <strain evidence="4">HSC-15S17</strain>
    </source>
</reference>
<dbReference type="CDD" id="cd17535">
    <property type="entry name" value="REC_NarL-like"/>
    <property type="match status" value="1"/>
</dbReference>
<evidence type="ECO:0000313" key="5">
    <source>
        <dbReference type="EMBL" id="MCP2007198.1"/>
    </source>
</evidence>
<feature type="domain" description="Response regulatory" evidence="3">
    <location>
        <begin position="1"/>
        <end position="112"/>
    </location>
</feature>
<keyword evidence="1 2" id="KW-0597">Phosphoprotein</keyword>
<dbReference type="PROSITE" id="PS50110">
    <property type="entry name" value="RESPONSE_REGULATORY"/>
    <property type="match status" value="1"/>
</dbReference>
<name>A0AA41L242_9BURK</name>
<dbReference type="EMBL" id="JALJZU010000001">
    <property type="protein sequence ID" value="MCP2007198.1"/>
    <property type="molecule type" value="Genomic_DNA"/>
</dbReference>
<organism evidence="4 6">
    <name type="scientific">Duganella violaceipulchra</name>
    <dbReference type="NCBI Taxonomy" id="2849652"/>
    <lineage>
        <taxon>Bacteria</taxon>
        <taxon>Pseudomonadati</taxon>
        <taxon>Pseudomonadota</taxon>
        <taxon>Betaproteobacteria</taxon>
        <taxon>Burkholderiales</taxon>
        <taxon>Oxalobacteraceae</taxon>
        <taxon>Telluria group</taxon>
        <taxon>Duganella</taxon>
    </lineage>
</organism>
<feature type="modified residue" description="4-aspartylphosphate" evidence="2">
    <location>
        <position position="47"/>
    </location>
</feature>
<dbReference type="Proteomes" id="UP001155901">
    <property type="component" value="Unassembled WGS sequence"/>
</dbReference>
<dbReference type="InterPro" id="IPR050595">
    <property type="entry name" value="Bact_response_regulator"/>
</dbReference>
<dbReference type="AlphaFoldDB" id="A0AA41L242"/>
<sequence>MDDNAMTRTLLRMMIQGEQYQVVGEAGTAEQALERLLAIRPAIVCLDVRLPDVDGPELLRRIRALLPACAILMVTACNDRGTVETAMRDGANGFILKPFNPGTVLDALNHVAASLGGAKPPDQ</sequence>
<evidence type="ECO:0000313" key="6">
    <source>
        <dbReference type="Proteomes" id="UP001155901"/>
    </source>
</evidence>
<evidence type="ECO:0000259" key="3">
    <source>
        <dbReference type="PROSITE" id="PS50110"/>
    </source>
</evidence>
<dbReference type="Pfam" id="PF00072">
    <property type="entry name" value="Response_reg"/>
    <property type="match status" value="1"/>
</dbReference>
<keyword evidence="7" id="KW-1185">Reference proteome</keyword>